<dbReference type="Proteomes" id="UP001176941">
    <property type="component" value="Chromosome 25"/>
</dbReference>
<proteinExistence type="predicted"/>
<dbReference type="EMBL" id="OX459961">
    <property type="protein sequence ID" value="CAI9165820.1"/>
    <property type="molecule type" value="Genomic_DNA"/>
</dbReference>
<evidence type="ECO:0000313" key="2">
    <source>
        <dbReference type="EMBL" id="CAI9165820.1"/>
    </source>
</evidence>
<organism evidence="2 3">
    <name type="scientific">Rangifer tarandus platyrhynchus</name>
    <name type="common">Svalbard reindeer</name>
    <dbReference type="NCBI Taxonomy" id="3082113"/>
    <lineage>
        <taxon>Eukaryota</taxon>
        <taxon>Metazoa</taxon>
        <taxon>Chordata</taxon>
        <taxon>Craniata</taxon>
        <taxon>Vertebrata</taxon>
        <taxon>Euteleostomi</taxon>
        <taxon>Mammalia</taxon>
        <taxon>Eutheria</taxon>
        <taxon>Laurasiatheria</taxon>
        <taxon>Artiodactyla</taxon>
        <taxon>Ruminantia</taxon>
        <taxon>Pecora</taxon>
        <taxon>Cervidae</taxon>
        <taxon>Odocoileinae</taxon>
        <taxon>Rangifer</taxon>
    </lineage>
</organism>
<evidence type="ECO:0000256" key="1">
    <source>
        <dbReference type="SAM" id="MobiDB-lite"/>
    </source>
</evidence>
<name>A0ABN8YW43_RANTA</name>
<evidence type="ECO:0000313" key="3">
    <source>
        <dbReference type="Proteomes" id="UP001176941"/>
    </source>
</evidence>
<accession>A0ABN8YW43</accession>
<protein>
    <submittedName>
        <fullName evidence="2">Uncharacterized protein</fullName>
    </submittedName>
</protein>
<reference evidence="2" key="1">
    <citation type="submission" date="2023-04" db="EMBL/GenBank/DDBJ databases">
        <authorList>
            <consortium name="ELIXIR-Norway"/>
        </authorList>
    </citation>
    <scope>NUCLEOTIDE SEQUENCE [LARGE SCALE GENOMIC DNA]</scope>
</reference>
<sequence length="241" mass="25554">MKAKVLESRKVVMGPWARPVRPRAKGQMSSCSGAFGCPVNRGLSELQPAWLTWPAVESQGPGARVCVFLHIRALQRSPRHLSVQDPVLEAVNTGWSAAAGPRLPDPGVAPFVRPQWARPAARPRLIGARAAAATPAPPRTWAPAGPRTPDLGTPARIRSRRALGHWAPDPDPCSDPDPCLPDPPQTGSKTPSHVDPATAPLPTRCGPQAPDIEPPAGPGPAWRRRTRPPSLQGHADPPGGE</sequence>
<feature type="compositionally biased region" description="Pro residues" evidence="1">
    <location>
        <begin position="169"/>
        <end position="184"/>
    </location>
</feature>
<gene>
    <name evidence="2" type="ORF">MRATA1EN1_LOCUS14782</name>
</gene>
<keyword evidence="3" id="KW-1185">Reference proteome</keyword>
<feature type="region of interest" description="Disordered" evidence="1">
    <location>
        <begin position="130"/>
        <end position="241"/>
    </location>
</feature>